<dbReference type="Gene3D" id="1.10.10.10">
    <property type="entry name" value="Winged helix-like DNA-binding domain superfamily/Winged helix DNA-binding domain"/>
    <property type="match status" value="1"/>
</dbReference>
<accession>A0A1I5VNS1</accession>
<name>A0A1I5VNS1_9EURY</name>
<feature type="domain" description="Ribonuclease R winged-helix" evidence="1">
    <location>
        <begin position="14"/>
        <end position="79"/>
    </location>
</feature>
<evidence type="ECO:0000313" key="3">
    <source>
        <dbReference type="Proteomes" id="UP000183769"/>
    </source>
</evidence>
<evidence type="ECO:0000259" key="1">
    <source>
        <dbReference type="Pfam" id="PF08461"/>
    </source>
</evidence>
<organism evidence="2 3">
    <name type="scientific">Halolamina pelagica</name>
    <dbReference type="NCBI Taxonomy" id="699431"/>
    <lineage>
        <taxon>Archaea</taxon>
        <taxon>Methanobacteriati</taxon>
        <taxon>Methanobacteriota</taxon>
        <taxon>Stenosarchaea group</taxon>
        <taxon>Halobacteria</taxon>
        <taxon>Halobacteriales</taxon>
        <taxon>Haloferacaceae</taxon>
    </lineage>
</organism>
<evidence type="ECO:0000313" key="2">
    <source>
        <dbReference type="EMBL" id="SFQ09155.1"/>
    </source>
</evidence>
<sequence>MEDNDMTTAEREELILRFMAEHELALPLTPIFQNLRREEGITFSKRTVKRRLEALEEDGFVQWLDIGRGYWEITEKGKQRVEEAD</sequence>
<dbReference type="Pfam" id="PF08461">
    <property type="entry name" value="WHD_RNase_R"/>
    <property type="match status" value="1"/>
</dbReference>
<dbReference type="AlphaFoldDB" id="A0A1I5VNS1"/>
<gene>
    <name evidence="2" type="ORF">SAMN05216277_11911</name>
</gene>
<dbReference type="EMBL" id="FOXI01000019">
    <property type="protein sequence ID" value="SFQ09155.1"/>
    <property type="molecule type" value="Genomic_DNA"/>
</dbReference>
<dbReference type="InterPro" id="IPR036388">
    <property type="entry name" value="WH-like_DNA-bd_sf"/>
</dbReference>
<dbReference type="SUPFAM" id="SSF46785">
    <property type="entry name" value="Winged helix' DNA-binding domain"/>
    <property type="match status" value="1"/>
</dbReference>
<dbReference type="InterPro" id="IPR036390">
    <property type="entry name" value="WH_DNA-bd_sf"/>
</dbReference>
<reference evidence="3" key="1">
    <citation type="submission" date="2016-10" db="EMBL/GenBank/DDBJ databases">
        <authorList>
            <person name="Varghese N."/>
            <person name="Submissions S."/>
        </authorList>
    </citation>
    <scope>NUCLEOTIDE SEQUENCE [LARGE SCALE GENOMIC DNA]</scope>
    <source>
        <strain evidence="3">CGMCC 1.10329</strain>
    </source>
</reference>
<dbReference type="RefSeq" id="WP_079990216.1">
    <property type="nucleotide sequence ID" value="NZ_FOXI01000019.1"/>
</dbReference>
<keyword evidence="3" id="KW-1185">Reference proteome</keyword>
<dbReference type="Proteomes" id="UP000183769">
    <property type="component" value="Unassembled WGS sequence"/>
</dbReference>
<dbReference type="OrthoDB" id="285635at2157"/>
<protein>
    <submittedName>
        <fullName evidence="2">Ribonuclease R winged-helix domain-containing protein</fullName>
    </submittedName>
</protein>
<proteinExistence type="predicted"/>
<dbReference type="InterPro" id="IPR013668">
    <property type="entry name" value="RNase_R_HTH_12"/>
</dbReference>